<comment type="catalytic activity">
    <reaction evidence="10">
        <text>choline(out) + n H(+)(in) = choline(in) + n H(+)(out)</text>
        <dbReference type="Rhea" id="RHEA:75463"/>
        <dbReference type="ChEBI" id="CHEBI:15354"/>
        <dbReference type="ChEBI" id="CHEBI:15378"/>
    </reaction>
</comment>
<comment type="subcellular location">
    <subcellularLocation>
        <location evidence="1 12">Cell membrane</location>
        <topology evidence="1 12">Multi-pass membrane protein</topology>
    </subcellularLocation>
</comment>
<evidence type="ECO:0000256" key="4">
    <source>
        <dbReference type="ARBA" id="ARBA00022449"/>
    </source>
</evidence>
<evidence type="ECO:0000256" key="9">
    <source>
        <dbReference type="ARBA" id="ARBA00023180"/>
    </source>
</evidence>
<proteinExistence type="inferred from homology"/>
<dbReference type="AlphaFoldDB" id="I3J125"/>
<dbReference type="Pfam" id="PF04515">
    <property type="entry name" value="Choline_transpo"/>
    <property type="match status" value="1"/>
</dbReference>
<keyword evidence="7 12" id="KW-1133">Transmembrane helix</keyword>
<feature type="transmembrane region" description="Helical" evidence="12">
    <location>
        <begin position="579"/>
        <end position="598"/>
    </location>
</feature>
<name>I3J125_ORENI</name>
<gene>
    <name evidence="13" type="primary">SLC44A5</name>
    <name evidence="13" type="synonym">slc44a5b</name>
</gene>
<accession>I3J125</accession>
<keyword evidence="5" id="KW-1003">Cell membrane</keyword>
<feature type="transmembrane region" description="Helical" evidence="12">
    <location>
        <begin position="272"/>
        <end position="293"/>
    </location>
</feature>
<evidence type="ECO:0000256" key="2">
    <source>
        <dbReference type="ARBA" id="ARBA00007168"/>
    </source>
</evidence>
<reference evidence="13" key="3">
    <citation type="submission" date="2025-09" db="UniProtKB">
        <authorList>
            <consortium name="Ensembl"/>
        </authorList>
    </citation>
    <scope>IDENTIFICATION</scope>
</reference>
<reference evidence="14" key="1">
    <citation type="submission" date="2012-01" db="EMBL/GenBank/DDBJ databases">
        <title>The Genome Sequence of Oreochromis niloticus (Nile Tilapia).</title>
        <authorList>
            <consortium name="Broad Institute Genome Assembly Team"/>
            <consortium name="Broad Institute Sequencing Platform"/>
            <person name="Di Palma F."/>
            <person name="Johnson J."/>
            <person name="Lander E.S."/>
            <person name="Lindblad-Toh K."/>
        </authorList>
    </citation>
    <scope>NUCLEOTIDE SEQUENCE [LARGE SCALE GENOMIC DNA]</scope>
</reference>
<evidence type="ECO:0000313" key="13">
    <source>
        <dbReference type="Ensembl" id="ENSONIP00000002565.2"/>
    </source>
</evidence>
<dbReference type="Ensembl" id="ENSONIT00000002566.2">
    <property type="protein sequence ID" value="ENSONIP00000002565.2"/>
    <property type="gene ID" value="ENSONIG00000002054.2"/>
</dbReference>
<dbReference type="GO" id="GO:0015297">
    <property type="term" value="F:antiporter activity"/>
    <property type="evidence" value="ECO:0007669"/>
    <property type="project" value="UniProtKB-KW"/>
</dbReference>
<feature type="transmembrane region" description="Helical" evidence="12">
    <location>
        <begin position="486"/>
        <end position="503"/>
    </location>
</feature>
<dbReference type="HOGENOM" id="CLU_017181_3_1_1"/>
<dbReference type="STRING" id="8128.ENSONIP00000081184"/>
<reference evidence="13" key="2">
    <citation type="submission" date="2025-08" db="UniProtKB">
        <authorList>
            <consortium name="Ensembl"/>
        </authorList>
    </citation>
    <scope>IDENTIFICATION</scope>
</reference>
<keyword evidence="4" id="KW-0050">Antiport</keyword>
<feature type="transmembrane region" description="Helical" evidence="12">
    <location>
        <begin position="216"/>
        <end position="234"/>
    </location>
</feature>
<keyword evidence="14" id="KW-1185">Reference proteome</keyword>
<comment type="function">
    <text evidence="12">Choline transporter.</text>
</comment>
<evidence type="ECO:0000256" key="7">
    <source>
        <dbReference type="ARBA" id="ARBA00022989"/>
    </source>
</evidence>
<sequence length="654" mass="73843">MKSSVGVVSAWIHGDPRKVVYPTDSRGQFCGQQNTPNANKAILFYFNMLKCANPAVLINLQCPTTQLCVSKCPDRFATLLDAMNTKNWEYYKQFCKPGFEIGSKSVREVIRDEDCPSMIVPSRPFLQRCFPDFIRRNGILTVANQTIFKDGENNKRSVDDLKDAAKGIASLLNAKEVGMKIFEDYANSWIWILIGLVITMVVSLLFILLLRYTAGVLLWLVIFGVIVAVGYGIWHCYWEYSNLSRKPGSNVTITDIGFHTDFSIYLQQSQTWLIFMILLSVTEAVIVIMLIFLRSRLRIAIALLKEGSKAIGYIMSTLFYPVITFFLLAICIAYWAVTAVFLASSGNAVYKVTPADDKCMYANLTCNPQTFSKTNITKVCPGSQCMFAFYGGESLYHRYILVFHLCNLFVFLWLVNFTIALGQCTLAGAFASYYWALKKPKDIPACPLYSSFSRAIRYHTGSLAFGSLILSVVQMIRIVLEPLTNLLLIISNDFLLMVFIYFLNRNAFIMMAIYGKNFCTSSKDAFFLLMRNVVRVAVLDKVTDFLLFLGKLLISGSVGVLAFFFFSRKIPVFQEEVPSLNYIWVPLLTVIFGSYMIAHGFFNVYAMCVDTLFLCFCEDLERNDGSSSRPYYMSPGLHKILRKGEEGAKTCAAS</sequence>
<comment type="similarity">
    <text evidence="2 12">Belongs to the CTL (choline transporter-like) family.</text>
</comment>
<keyword evidence="9" id="KW-0325">Glycoprotein</keyword>
<evidence type="ECO:0000256" key="8">
    <source>
        <dbReference type="ARBA" id="ARBA00023136"/>
    </source>
</evidence>
<organism evidence="13 14">
    <name type="scientific">Oreochromis niloticus</name>
    <name type="common">Nile tilapia</name>
    <name type="synonym">Tilapia nilotica</name>
    <dbReference type="NCBI Taxonomy" id="8128"/>
    <lineage>
        <taxon>Eukaryota</taxon>
        <taxon>Metazoa</taxon>
        <taxon>Chordata</taxon>
        <taxon>Craniata</taxon>
        <taxon>Vertebrata</taxon>
        <taxon>Euteleostomi</taxon>
        <taxon>Actinopterygii</taxon>
        <taxon>Neopterygii</taxon>
        <taxon>Teleostei</taxon>
        <taxon>Neoteleostei</taxon>
        <taxon>Acanthomorphata</taxon>
        <taxon>Ovalentaria</taxon>
        <taxon>Cichlomorphae</taxon>
        <taxon>Cichliformes</taxon>
        <taxon>Cichlidae</taxon>
        <taxon>African cichlids</taxon>
        <taxon>Pseudocrenilabrinae</taxon>
        <taxon>Oreochromini</taxon>
        <taxon>Oreochromis</taxon>
    </lineage>
</organism>
<evidence type="ECO:0000256" key="10">
    <source>
        <dbReference type="ARBA" id="ARBA00035093"/>
    </source>
</evidence>
<evidence type="ECO:0000256" key="6">
    <source>
        <dbReference type="ARBA" id="ARBA00022692"/>
    </source>
</evidence>
<feature type="transmembrane region" description="Helical" evidence="12">
    <location>
        <begin position="458"/>
        <end position="480"/>
    </location>
</feature>
<evidence type="ECO:0000256" key="12">
    <source>
        <dbReference type="RuleBase" id="RU368066"/>
    </source>
</evidence>
<dbReference type="InterPro" id="IPR007603">
    <property type="entry name" value="Choline_transptr-like"/>
</dbReference>
<evidence type="ECO:0000256" key="11">
    <source>
        <dbReference type="ARBA" id="ARBA00037726"/>
    </source>
</evidence>
<feature type="transmembrane region" description="Helical" evidence="12">
    <location>
        <begin position="545"/>
        <end position="567"/>
    </location>
</feature>
<dbReference type="eggNOG" id="KOG1362">
    <property type="taxonomic scope" value="Eukaryota"/>
</dbReference>
<keyword evidence="8 12" id="KW-0472">Membrane</keyword>
<keyword evidence="6 12" id="KW-0812">Transmembrane</keyword>
<dbReference type="GO" id="GO:0005886">
    <property type="term" value="C:plasma membrane"/>
    <property type="evidence" value="ECO:0007669"/>
    <property type="project" value="UniProtKB-SubCell"/>
</dbReference>
<evidence type="ECO:0000313" key="14">
    <source>
        <dbReference type="Proteomes" id="UP000005207"/>
    </source>
</evidence>
<evidence type="ECO:0000256" key="5">
    <source>
        <dbReference type="ARBA" id="ARBA00022475"/>
    </source>
</evidence>
<evidence type="ECO:0000256" key="1">
    <source>
        <dbReference type="ARBA" id="ARBA00004651"/>
    </source>
</evidence>
<evidence type="ECO:0000256" key="3">
    <source>
        <dbReference type="ARBA" id="ARBA00022448"/>
    </source>
</evidence>
<dbReference type="Proteomes" id="UP000005207">
    <property type="component" value="Linkage group LG23"/>
</dbReference>
<dbReference type="PANTHER" id="PTHR12385">
    <property type="entry name" value="CHOLINE TRANSPORTER-LIKE (SLC FAMILY 44)"/>
    <property type="match status" value="1"/>
</dbReference>
<feature type="transmembrane region" description="Helical" evidence="12">
    <location>
        <begin position="189"/>
        <end position="209"/>
    </location>
</feature>
<comment type="function">
    <text evidence="11">Choline/H+ antiporter.</text>
</comment>
<keyword evidence="3" id="KW-0813">Transport</keyword>
<protein>
    <recommendedName>
        <fullName evidence="12">Choline transporter-like protein</fullName>
    </recommendedName>
</protein>
<dbReference type="GeneTree" id="ENSGT00940000156600"/>
<feature type="transmembrane region" description="Helical" evidence="12">
    <location>
        <begin position="313"/>
        <end position="337"/>
    </location>
</feature>
<dbReference type="PANTHER" id="PTHR12385:SF42">
    <property type="entry name" value="CHOLINE TRANSPORTER-LIKE PROTEIN 5"/>
    <property type="match status" value="1"/>
</dbReference>
<feature type="transmembrane region" description="Helical" evidence="12">
    <location>
        <begin position="410"/>
        <end position="437"/>
    </location>
</feature>